<sequence length="335" mass="38461">MDEHIEDDTLCRTDVNPIIVERPIVHHVADNFIDDGDEQFTMSSFSSNFDEIDAIFLEFTEDLNNLAGGSSSMDNNLGTTQPSPTPRRRAQSRLLELERYVHTNGKILMSIASSMEKPISPHVVRLSQAIGMCIRNTFSICCIRWADVGREYIEASRATYRHFKKYNNSEETRANPPHILVECMEDWYFLYAHYISRAFQEQSRTYKLLDRSNFTIITTGRSHFYNGNTSSSSKESQPTSDGSQPLSRDEICETVLGRRSGYSKDLGWGPKPKFRKMDSTRNATTLCSQSTVKLQLWVELDEAKQAIEEQRKTQEMLASQVEQMWKLALWSHSVE</sequence>
<evidence type="ECO:0000313" key="4">
    <source>
        <dbReference type="Proteomes" id="UP000321393"/>
    </source>
</evidence>
<feature type="region of interest" description="Disordered" evidence="1">
    <location>
        <begin position="226"/>
        <end position="248"/>
    </location>
</feature>
<feature type="region of interest" description="Disordered" evidence="1">
    <location>
        <begin position="67"/>
        <end position="88"/>
    </location>
</feature>
<feature type="compositionally biased region" description="Low complexity" evidence="1">
    <location>
        <begin position="230"/>
        <end position="240"/>
    </location>
</feature>
<feature type="compositionally biased region" description="Polar residues" evidence="1">
    <location>
        <begin position="67"/>
        <end position="82"/>
    </location>
</feature>
<dbReference type="EMBL" id="SSTD01002133">
    <property type="protein sequence ID" value="TYK28349.1"/>
    <property type="molecule type" value="Genomic_DNA"/>
</dbReference>
<proteinExistence type="predicted"/>
<protein>
    <submittedName>
        <fullName evidence="3">CACTA en-spm transposon protein</fullName>
    </submittedName>
</protein>
<evidence type="ECO:0000313" key="2">
    <source>
        <dbReference type="EMBL" id="KAA0048547.1"/>
    </source>
</evidence>
<dbReference type="Proteomes" id="UP000321393">
    <property type="component" value="Unassembled WGS sequence"/>
</dbReference>
<gene>
    <name evidence="3" type="ORF">E5676_scaffold600G001860</name>
    <name evidence="2" type="ORF">E6C27_scaffold61G001780</name>
</gene>
<name>A0A5D3DYB1_CUCMM</name>
<dbReference type="Proteomes" id="UP000321947">
    <property type="component" value="Unassembled WGS sequence"/>
</dbReference>
<accession>A0A5D3DYB1</accession>
<dbReference type="EMBL" id="SSTE01012822">
    <property type="protein sequence ID" value="KAA0048547.1"/>
    <property type="molecule type" value="Genomic_DNA"/>
</dbReference>
<organism evidence="3 5">
    <name type="scientific">Cucumis melo var. makuwa</name>
    <name type="common">Oriental melon</name>
    <dbReference type="NCBI Taxonomy" id="1194695"/>
    <lineage>
        <taxon>Eukaryota</taxon>
        <taxon>Viridiplantae</taxon>
        <taxon>Streptophyta</taxon>
        <taxon>Embryophyta</taxon>
        <taxon>Tracheophyta</taxon>
        <taxon>Spermatophyta</taxon>
        <taxon>Magnoliopsida</taxon>
        <taxon>eudicotyledons</taxon>
        <taxon>Gunneridae</taxon>
        <taxon>Pentapetalae</taxon>
        <taxon>rosids</taxon>
        <taxon>fabids</taxon>
        <taxon>Cucurbitales</taxon>
        <taxon>Cucurbitaceae</taxon>
        <taxon>Benincaseae</taxon>
        <taxon>Cucumis</taxon>
    </lineage>
</organism>
<evidence type="ECO:0000313" key="5">
    <source>
        <dbReference type="Proteomes" id="UP000321947"/>
    </source>
</evidence>
<reference evidence="4 5" key="1">
    <citation type="submission" date="2019-08" db="EMBL/GenBank/DDBJ databases">
        <title>Draft genome sequences of two oriental melons (Cucumis melo L. var makuwa).</title>
        <authorList>
            <person name="Kwon S.-Y."/>
        </authorList>
    </citation>
    <scope>NUCLEOTIDE SEQUENCE [LARGE SCALE GENOMIC DNA]</scope>
    <source>
        <strain evidence="5">cv. Chang Bougi</strain>
        <strain evidence="4">cv. SW 3</strain>
        <tissue evidence="3">Leaf</tissue>
    </source>
</reference>
<evidence type="ECO:0000313" key="3">
    <source>
        <dbReference type="EMBL" id="TYK28349.1"/>
    </source>
</evidence>
<comment type="caution">
    <text evidence="3">The sequence shown here is derived from an EMBL/GenBank/DDBJ whole genome shotgun (WGS) entry which is preliminary data.</text>
</comment>
<evidence type="ECO:0000256" key="1">
    <source>
        <dbReference type="SAM" id="MobiDB-lite"/>
    </source>
</evidence>
<dbReference type="AlphaFoldDB" id="A0A5D3DYB1"/>